<dbReference type="AlphaFoldDB" id="A0A2I1GQ60"/>
<proteinExistence type="predicted"/>
<evidence type="ECO:0000313" key="1">
    <source>
        <dbReference type="EMBL" id="PKY48792.1"/>
    </source>
</evidence>
<keyword evidence="2" id="KW-1185">Reference proteome</keyword>
<accession>A0A2I1GQ60</accession>
<organism evidence="1 2">
    <name type="scientific">Rhizophagus irregularis</name>
    <dbReference type="NCBI Taxonomy" id="588596"/>
    <lineage>
        <taxon>Eukaryota</taxon>
        <taxon>Fungi</taxon>
        <taxon>Fungi incertae sedis</taxon>
        <taxon>Mucoromycota</taxon>
        <taxon>Glomeromycotina</taxon>
        <taxon>Glomeromycetes</taxon>
        <taxon>Glomerales</taxon>
        <taxon>Glomeraceae</taxon>
        <taxon>Rhizophagus</taxon>
    </lineage>
</organism>
<dbReference type="Proteomes" id="UP000234323">
    <property type="component" value="Unassembled WGS sequence"/>
</dbReference>
<protein>
    <submittedName>
        <fullName evidence="1">Uncharacterized protein</fullName>
    </submittedName>
</protein>
<evidence type="ECO:0000313" key="2">
    <source>
        <dbReference type="Proteomes" id="UP000234323"/>
    </source>
</evidence>
<comment type="caution">
    <text evidence="1">The sequence shown here is derived from an EMBL/GenBank/DDBJ whole genome shotgun (WGS) entry which is preliminary data.</text>
</comment>
<dbReference type="EMBL" id="LLXI01000672">
    <property type="protein sequence ID" value="PKY48792.1"/>
    <property type="molecule type" value="Genomic_DNA"/>
</dbReference>
<reference evidence="1 2" key="1">
    <citation type="submission" date="2015-10" db="EMBL/GenBank/DDBJ databases">
        <title>Genome analyses suggest a sexual origin of heterokaryosis in a supposedly ancient asexual fungus.</title>
        <authorList>
            <person name="Ropars J."/>
            <person name="Sedzielewska K."/>
            <person name="Noel J."/>
            <person name="Charron P."/>
            <person name="Farinelli L."/>
            <person name="Marton T."/>
            <person name="Kruger M."/>
            <person name="Pelin A."/>
            <person name="Brachmann A."/>
            <person name="Corradi N."/>
        </authorList>
    </citation>
    <scope>NUCLEOTIDE SEQUENCE [LARGE SCALE GENOMIC DNA]</scope>
    <source>
        <strain evidence="1 2">A4</strain>
    </source>
</reference>
<dbReference type="VEuPathDB" id="FungiDB:RhiirA1_426608"/>
<gene>
    <name evidence="1" type="ORF">RhiirA4_404750</name>
</gene>
<name>A0A2I1GQ60_9GLOM</name>
<sequence length="126" mass="15129">MKILEFGKKKEKIPYQRYILSPILSEENESTSKSLTPKERRFLKLEEVIQKVEELMSIFKKCGEEMEWGAIKENLRIIVIQYRQKFTTLNNDFTKRVKEENSEIDEKNINEKRASIRKDGEWNEID</sequence>